<evidence type="ECO:0000313" key="12">
    <source>
        <dbReference type="EMBL" id="ETO16489.1"/>
    </source>
</evidence>
<dbReference type="EC" id="2.3.2.27" evidence="10"/>
<dbReference type="GO" id="GO:0071596">
    <property type="term" value="P:ubiquitin-dependent protein catabolic process via the N-end rule pathway"/>
    <property type="evidence" value="ECO:0007669"/>
    <property type="project" value="UniProtKB-UniRule"/>
</dbReference>
<dbReference type="GO" id="GO:0016567">
    <property type="term" value="P:protein ubiquitination"/>
    <property type="evidence" value="ECO:0007669"/>
    <property type="project" value="UniProtKB-UniRule"/>
</dbReference>
<proteinExistence type="inferred from homology"/>
<dbReference type="EMBL" id="ASPP01018207">
    <property type="protein sequence ID" value="ETO16489.1"/>
    <property type="molecule type" value="Genomic_DNA"/>
</dbReference>
<keyword evidence="3 10" id="KW-0808">Transferase</keyword>
<evidence type="ECO:0000256" key="5">
    <source>
        <dbReference type="ARBA" id="ARBA00022771"/>
    </source>
</evidence>
<evidence type="ECO:0000256" key="10">
    <source>
        <dbReference type="RuleBase" id="RU366018"/>
    </source>
</evidence>
<dbReference type="InterPro" id="IPR003126">
    <property type="entry name" value="Znf_UBR"/>
</dbReference>
<keyword evidence="6 10" id="KW-0833">Ubl conjugation pathway</keyword>
<comment type="pathway">
    <text evidence="2 10">Protein modification; protein ubiquitination.</text>
</comment>
<evidence type="ECO:0000256" key="3">
    <source>
        <dbReference type="ARBA" id="ARBA00022679"/>
    </source>
</evidence>
<gene>
    <name evidence="12" type="ORF">RFI_20849</name>
</gene>
<keyword evidence="7 10" id="KW-0862">Zinc</keyword>
<dbReference type="GO" id="GO:0005737">
    <property type="term" value="C:cytoplasm"/>
    <property type="evidence" value="ECO:0007669"/>
    <property type="project" value="TreeGrafter"/>
</dbReference>
<dbReference type="OrthoDB" id="26387at2759"/>
<dbReference type="GO" id="GO:0008270">
    <property type="term" value="F:zinc ion binding"/>
    <property type="evidence" value="ECO:0007669"/>
    <property type="project" value="UniProtKB-UniRule"/>
</dbReference>
<evidence type="ECO:0000256" key="9">
    <source>
        <dbReference type="PROSITE-ProRule" id="PRU00508"/>
    </source>
</evidence>
<evidence type="ECO:0000313" key="13">
    <source>
        <dbReference type="Proteomes" id="UP000023152"/>
    </source>
</evidence>
<name>X6MRQ8_RETFI</name>
<organism evidence="12 13">
    <name type="scientific">Reticulomyxa filosa</name>
    <dbReference type="NCBI Taxonomy" id="46433"/>
    <lineage>
        <taxon>Eukaryota</taxon>
        <taxon>Sar</taxon>
        <taxon>Rhizaria</taxon>
        <taxon>Retaria</taxon>
        <taxon>Foraminifera</taxon>
        <taxon>Monothalamids</taxon>
        <taxon>Reticulomyxidae</taxon>
        <taxon>Reticulomyxa</taxon>
    </lineage>
</organism>
<evidence type="ECO:0000259" key="11">
    <source>
        <dbReference type="PROSITE" id="PS51157"/>
    </source>
</evidence>
<dbReference type="GO" id="GO:0000151">
    <property type="term" value="C:ubiquitin ligase complex"/>
    <property type="evidence" value="ECO:0007669"/>
    <property type="project" value="TreeGrafter"/>
</dbReference>
<comment type="caution">
    <text evidence="12">The sequence shown here is derived from an EMBL/GenBank/DDBJ whole genome shotgun (WGS) entry which is preliminary data.</text>
</comment>
<evidence type="ECO:0000256" key="1">
    <source>
        <dbReference type="ARBA" id="ARBA00000900"/>
    </source>
</evidence>
<evidence type="ECO:0000256" key="7">
    <source>
        <dbReference type="ARBA" id="ARBA00022833"/>
    </source>
</evidence>
<dbReference type="InterPro" id="IPR039164">
    <property type="entry name" value="UBR1-like"/>
</dbReference>
<reference evidence="12 13" key="1">
    <citation type="journal article" date="2013" name="Curr. Biol.">
        <title>The Genome of the Foraminiferan Reticulomyxa filosa.</title>
        <authorList>
            <person name="Glockner G."/>
            <person name="Hulsmann N."/>
            <person name="Schleicher M."/>
            <person name="Noegel A.A."/>
            <person name="Eichinger L."/>
            <person name="Gallinger C."/>
            <person name="Pawlowski J."/>
            <person name="Sierra R."/>
            <person name="Euteneuer U."/>
            <person name="Pillet L."/>
            <person name="Moustafa A."/>
            <person name="Platzer M."/>
            <person name="Groth M."/>
            <person name="Szafranski K."/>
            <person name="Schliwa M."/>
        </authorList>
    </citation>
    <scope>NUCLEOTIDE SEQUENCE [LARGE SCALE GENOMIC DNA]</scope>
</reference>
<evidence type="ECO:0000256" key="4">
    <source>
        <dbReference type="ARBA" id="ARBA00022723"/>
    </source>
</evidence>
<comment type="catalytic activity">
    <reaction evidence="1 10">
        <text>S-ubiquitinyl-[E2 ubiquitin-conjugating enzyme]-L-cysteine + [acceptor protein]-L-lysine = [E2 ubiquitin-conjugating enzyme]-L-cysteine + N(6)-ubiquitinyl-[acceptor protein]-L-lysine.</text>
        <dbReference type="EC" id="2.3.2.27"/>
    </reaction>
</comment>
<accession>X6MRQ8</accession>
<evidence type="ECO:0000256" key="8">
    <source>
        <dbReference type="ARBA" id="ARBA00046341"/>
    </source>
</evidence>
<feature type="zinc finger region" description="UBR-type" evidence="9">
    <location>
        <begin position="86"/>
        <end position="163"/>
    </location>
</feature>
<dbReference type="PANTHER" id="PTHR21497:SF24">
    <property type="entry name" value="E3 UBIQUITIN-PROTEIN LIGASE UBR1"/>
    <property type="match status" value="1"/>
</dbReference>
<evidence type="ECO:0000256" key="2">
    <source>
        <dbReference type="ARBA" id="ARBA00004906"/>
    </source>
</evidence>
<dbReference type="PANTHER" id="PTHR21497">
    <property type="entry name" value="UBIQUITIN LIGASE E3 ALPHA-RELATED"/>
    <property type="match status" value="1"/>
</dbReference>
<comment type="function">
    <text evidence="10">Ubiquitin ligase protein which is a component of the N-end rule pathway. Recognizes and binds to proteins bearing specific N-terminal residues that are destabilizing according to the N-end rule, leading to their ubiquitination and subsequent degradation.</text>
</comment>
<dbReference type="Gene3D" id="2.10.110.30">
    <property type="match status" value="1"/>
</dbReference>
<dbReference type="AlphaFoldDB" id="X6MRQ8"/>
<keyword evidence="4 10" id="KW-0479">Metal-binding</keyword>
<keyword evidence="13" id="KW-1185">Reference proteome</keyword>
<dbReference type="GO" id="GO:0061630">
    <property type="term" value="F:ubiquitin protein ligase activity"/>
    <property type="evidence" value="ECO:0007669"/>
    <property type="project" value="UniProtKB-UniRule"/>
</dbReference>
<sequence length="249" mass="28909">MSEMNLFLKNPIEGAKQFFASSPSRDKQLRRCRWKSIEQVWKLLEFLLWSHQDSNQYSNYFAWLGELASGGRGFEETFTKNSPQRGVCGKRDNRNVAVFRCKTCELNEISIQCTDCYENADHEGHDVVFFFADNNICGCGDPELMLPRELDVDAQKTCRLVCGYMIYLLSHAFSSDHHDVIYLPENMCNTSAFHTTFVKLKLHLHETQTYAQFPSQLFNPQKQLMVYDDDNHSIAQSFLLSFFVCLFKT</sequence>
<feature type="domain" description="UBR-type" evidence="11">
    <location>
        <begin position="86"/>
        <end position="163"/>
    </location>
</feature>
<dbReference type="PROSITE" id="PS51157">
    <property type="entry name" value="ZF_UBR"/>
    <property type="match status" value="1"/>
</dbReference>
<protein>
    <recommendedName>
        <fullName evidence="10">E3 ubiquitin-protein ligase</fullName>
        <ecNumber evidence="10">2.3.2.27</ecNumber>
    </recommendedName>
</protein>
<evidence type="ECO:0000256" key="6">
    <source>
        <dbReference type="ARBA" id="ARBA00022786"/>
    </source>
</evidence>
<dbReference type="Pfam" id="PF02207">
    <property type="entry name" value="zf-UBR"/>
    <property type="match status" value="1"/>
</dbReference>
<keyword evidence="5 10" id="KW-0863">Zinc-finger</keyword>
<dbReference type="FunFam" id="2.10.110.30:FF:000002">
    <property type="entry name" value="Putative e3 ubiquitin-protein ligase ubr3"/>
    <property type="match status" value="1"/>
</dbReference>
<dbReference type="Proteomes" id="UP000023152">
    <property type="component" value="Unassembled WGS sequence"/>
</dbReference>
<dbReference type="SMART" id="SM00396">
    <property type="entry name" value="ZnF_UBR1"/>
    <property type="match status" value="1"/>
</dbReference>
<comment type="similarity">
    <text evidence="8 10">Belongs to the E3 ubiquitin-protein ligase UBR1-like family.</text>
</comment>
<dbReference type="UniPathway" id="UPA00143"/>